<protein>
    <recommendedName>
        <fullName evidence="1">MACPF domain-containing protein</fullName>
    </recommendedName>
</protein>
<dbReference type="EMBL" id="LVVM01004802">
    <property type="protein sequence ID" value="OJA12170.1"/>
    <property type="molecule type" value="Genomic_DNA"/>
</dbReference>
<dbReference type="PROSITE" id="PS51412">
    <property type="entry name" value="MACPF_2"/>
    <property type="match status" value="1"/>
</dbReference>
<feature type="domain" description="MACPF" evidence="1">
    <location>
        <begin position="1"/>
        <end position="343"/>
    </location>
</feature>
<keyword evidence="3" id="KW-1185">Reference proteome</keyword>
<comment type="caution">
    <text evidence="2">The sequence shown here is derived from an EMBL/GenBank/DDBJ whole genome shotgun (WGS) entry which is preliminary data.</text>
</comment>
<evidence type="ECO:0000259" key="1">
    <source>
        <dbReference type="PROSITE" id="PS51412"/>
    </source>
</evidence>
<gene>
    <name evidence="2" type="ORF">AZE42_05960</name>
</gene>
<evidence type="ECO:0000313" key="2">
    <source>
        <dbReference type="EMBL" id="OJA12170.1"/>
    </source>
</evidence>
<proteinExistence type="predicted"/>
<accession>A0A1J8QRX4</accession>
<dbReference type="OrthoDB" id="4250793at2759"/>
<organism evidence="2 3">
    <name type="scientific">Rhizopogon vesiculosus</name>
    <dbReference type="NCBI Taxonomy" id="180088"/>
    <lineage>
        <taxon>Eukaryota</taxon>
        <taxon>Fungi</taxon>
        <taxon>Dikarya</taxon>
        <taxon>Basidiomycota</taxon>
        <taxon>Agaricomycotina</taxon>
        <taxon>Agaricomycetes</taxon>
        <taxon>Agaricomycetidae</taxon>
        <taxon>Boletales</taxon>
        <taxon>Suillineae</taxon>
        <taxon>Rhizopogonaceae</taxon>
        <taxon>Rhizopogon</taxon>
    </lineage>
</organism>
<dbReference type="AlphaFoldDB" id="A0A1J8QRX4"/>
<evidence type="ECO:0000313" key="3">
    <source>
        <dbReference type="Proteomes" id="UP000183567"/>
    </source>
</evidence>
<dbReference type="Proteomes" id="UP000183567">
    <property type="component" value="Unassembled WGS sequence"/>
</dbReference>
<sequence>MAKEFPACNWLGYGLDMTTLTPIDVKSVMEATKKARRVLKYDLDKDTYIHTIGEYIYCMTGVFWAEISTLCISGGIEYNVPNCIGVSDYNISDGNYTTYATGTEASSTFQADASLSVRYMAVSASASASYALEKSFKRDDQFAFYSFNADTYLASLRDYADLLNETALTKRLDDMPKFDGDDDDSLTQWKDFFASFGSHIILNASYGARFQLNVWASNQTESVNKSFSASVNAAFEGIAFGGKFDASVKSQEQYKTFSEYMQKTVSVIGGDPELNKVLTADPTKYDVFVNWAGTVAKESSLGSFNVVEIWNLMRDASTKNLRDRSDMVKEAYDYIVSHPQPYQTAISLDIQSDWAEFNLLSPSATIVEDTKNPWPASNTVASGTRVQWGKEYSHDYQRQTLRFFVINDGSPIDFSISHGSNGGTPGAGMAEVIMEREHYPSKGVTDNVWNTSWFYQKSVSAKPAQKVIS</sequence>
<name>A0A1J8QRX4_9AGAM</name>
<dbReference type="Pfam" id="PF01823">
    <property type="entry name" value="MACPF"/>
    <property type="match status" value="1"/>
</dbReference>
<dbReference type="InterPro" id="IPR020864">
    <property type="entry name" value="MACPF"/>
</dbReference>
<reference evidence="2 3" key="1">
    <citation type="submission" date="2016-03" db="EMBL/GenBank/DDBJ databases">
        <title>Comparative genomics of the ectomycorrhizal sister species Rhizopogon vinicolor and Rhizopogon vesiculosus (Basidiomycota: Boletales) reveals a divergence of the mating type B locus.</title>
        <authorList>
            <person name="Mujic A.B."/>
            <person name="Kuo A."/>
            <person name="Tritt A."/>
            <person name="Lipzen A."/>
            <person name="Chen C."/>
            <person name="Johnson J."/>
            <person name="Sharma A."/>
            <person name="Barry K."/>
            <person name="Grigoriev I.V."/>
            <person name="Spatafora J.W."/>
        </authorList>
    </citation>
    <scope>NUCLEOTIDE SEQUENCE [LARGE SCALE GENOMIC DNA]</scope>
    <source>
        <strain evidence="2 3">AM-OR11-056</strain>
    </source>
</reference>